<feature type="compositionally biased region" description="Basic and acidic residues" evidence="1">
    <location>
        <begin position="272"/>
        <end position="293"/>
    </location>
</feature>
<reference evidence="2" key="1">
    <citation type="journal article" date="2022" name="Int. J. Mol. Sci.">
        <title>Draft Genome of Tanacetum Coccineum: Genomic Comparison of Closely Related Tanacetum-Family Plants.</title>
        <authorList>
            <person name="Yamashiro T."/>
            <person name="Shiraishi A."/>
            <person name="Nakayama K."/>
            <person name="Satake H."/>
        </authorList>
    </citation>
    <scope>NUCLEOTIDE SEQUENCE</scope>
</reference>
<organism evidence="2 3">
    <name type="scientific">Tanacetum coccineum</name>
    <dbReference type="NCBI Taxonomy" id="301880"/>
    <lineage>
        <taxon>Eukaryota</taxon>
        <taxon>Viridiplantae</taxon>
        <taxon>Streptophyta</taxon>
        <taxon>Embryophyta</taxon>
        <taxon>Tracheophyta</taxon>
        <taxon>Spermatophyta</taxon>
        <taxon>Magnoliopsida</taxon>
        <taxon>eudicotyledons</taxon>
        <taxon>Gunneridae</taxon>
        <taxon>Pentapetalae</taxon>
        <taxon>asterids</taxon>
        <taxon>campanulids</taxon>
        <taxon>Asterales</taxon>
        <taxon>Asteraceae</taxon>
        <taxon>Asteroideae</taxon>
        <taxon>Anthemideae</taxon>
        <taxon>Anthemidinae</taxon>
        <taxon>Tanacetum</taxon>
    </lineage>
</organism>
<accession>A0ABQ5FXB9</accession>
<proteinExistence type="predicted"/>
<evidence type="ECO:0000256" key="1">
    <source>
        <dbReference type="SAM" id="MobiDB-lite"/>
    </source>
</evidence>
<name>A0ABQ5FXB9_9ASTR</name>
<reference evidence="2" key="2">
    <citation type="submission" date="2022-01" db="EMBL/GenBank/DDBJ databases">
        <authorList>
            <person name="Yamashiro T."/>
            <person name="Shiraishi A."/>
            <person name="Satake H."/>
            <person name="Nakayama K."/>
        </authorList>
    </citation>
    <scope>NUCLEOTIDE SEQUENCE</scope>
</reference>
<feature type="region of interest" description="Disordered" evidence="1">
    <location>
        <begin position="264"/>
        <end position="328"/>
    </location>
</feature>
<feature type="region of interest" description="Disordered" evidence="1">
    <location>
        <begin position="138"/>
        <end position="163"/>
    </location>
</feature>
<keyword evidence="3" id="KW-1185">Reference proteome</keyword>
<gene>
    <name evidence="2" type="ORF">Tco_1018812</name>
</gene>
<protein>
    <submittedName>
        <fullName evidence="2">Uncharacterized protein</fullName>
    </submittedName>
</protein>
<evidence type="ECO:0000313" key="2">
    <source>
        <dbReference type="EMBL" id="GJT67332.1"/>
    </source>
</evidence>
<sequence length="328" mass="38214">MSPWKCLDSSCDEVVSGRGIGLGIIVNMDNSRESTAILVRPSHHVNANIDDEEEEYTPVTHHHKPKNNNSYTRKQLVYDNCGDKKLRSLFNISPTPARVYDDIKATWEKKTFCSIECRSMQIAQMEEESIKKKTMMRNKHDCGSSTSYSPQQVPVSRSSGHGHAPMIEKQRIWQTLKITLQENQNWKLRTATSEIVILVVCIKLINKKACKQMDGKEEEEEFAYLFEGEGKDIMESEREDIMESQEEEEEEDIMDIVRRSYNGNPKKNMIYESKEKTEEEDIMESKEEEHIMESEEEDIMKSEEEEDIMESEEEENITESKEEEDIME</sequence>
<comment type="caution">
    <text evidence="2">The sequence shown here is derived from an EMBL/GenBank/DDBJ whole genome shotgun (WGS) entry which is preliminary data.</text>
</comment>
<feature type="compositionally biased region" description="Polar residues" evidence="1">
    <location>
        <begin position="143"/>
        <end position="159"/>
    </location>
</feature>
<dbReference type="Proteomes" id="UP001151760">
    <property type="component" value="Unassembled WGS sequence"/>
</dbReference>
<feature type="compositionally biased region" description="Acidic residues" evidence="1">
    <location>
        <begin position="294"/>
        <end position="328"/>
    </location>
</feature>
<evidence type="ECO:0000313" key="3">
    <source>
        <dbReference type="Proteomes" id="UP001151760"/>
    </source>
</evidence>
<dbReference type="EMBL" id="BQNB010017798">
    <property type="protein sequence ID" value="GJT67332.1"/>
    <property type="molecule type" value="Genomic_DNA"/>
</dbReference>